<keyword evidence="2" id="KW-1185">Reference proteome</keyword>
<accession>A0ABR2EE64</accession>
<proteinExistence type="predicted"/>
<evidence type="ECO:0000313" key="1">
    <source>
        <dbReference type="EMBL" id="KAK8558810.1"/>
    </source>
</evidence>
<gene>
    <name evidence="1" type="ORF">V6N12_042104</name>
</gene>
<organism evidence="1 2">
    <name type="scientific">Hibiscus sabdariffa</name>
    <name type="common">roselle</name>
    <dbReference type="NCBI Taxonomy" id="183260"/>
    <lineage>
        <taxon>Eukaryota</taxon>
        <taxon>Viridiplantae</taxon>
        <taxon>Streptophyta</taxon>
        <taxon>Embryophyta</taxon>
        <taxon>Tracheophyta</taxon>
        <taxon>Spermatophyta</taxon>
        <taxon>Magnoliopsida</taxon>
        <taxon>eudicotyledons</taxon>
        <taxon>Gunneridae</taxon>
        <taxon>Pentapetalae</taxon>
        <taxon>rosids</taxon>
        <taxon>malvids</taxon>
        <taxon>Malvales</taxon>
        <taxon>Malvaceae</taxon>
        <taxon>Malvoideae</taxon>
        <taxon>Hibiscus</taxon>
    </lineage>
</organism>
<sequence>MRLIHSLVKRLIQDAKSFPTKYYSIFLTLHGEVLSRAPSGTSLTFMKAQPQPPSDTNQALRAGTASTTIEHRMNGSLRLLVKDYGDVNIWPTSILSTEMRFVVHHYFMKDAN</sequence>
<protein>
    <submittedName>
        <fullName evidence="1">Uncharacterized protein</fullName>
    </submittedName>
</protein>
<evidence type="ECO:0000313" key="2">
    <source>
        <dbReference type="Proteomes" id="UP001472677"/>
    </source>
</evidence>
<dbReference type="Proteomes" id="UP001472677">
    <property type="component" value="Unassembled WGS sequence"/>
</dbReference>
<dbReference type="EMBL" id="JBBPBM010000015">
    <property type="protein sequence ID" value="KAK8558810.1"/>
    <property type="molecule type" value="Genomic_DNA"/>
</dbReference>
<comment type="caution">
    <text evidence="1">The sequence shown here is derived from an EMBL/GenBank/DDBJ whole genome shotgun (WGS) entry which is preliminary data.</text>
</comment>
<reference evidence="1 2" key="1">
    <citation type="journal article" date="2024" name="G3 (Bethesda)">
        <title>Genome assembly of Hibiscus sabdariffa L. provides insights into metabolisms of medicinal natural products.</title>
        <authorList>
            <person name="Kim T."/>
        </authorList>
    </citation>
    <scope>NUCLEOTIDE SEQUENCE [LARGE SCALE GENOMIC DNA]</scope>
    <source>
        <strain evidence="1">TK-2024</strain>
        <tissue evidence="1">Old leaves</tissue>
    </source>
</reference>
<name>A0ABR2EE64_9ROSI</name>